<name>A0A223S620_9ACTN</name>
<protein>
    <recommendedName>
        <fullName evidence="1">Gp28/Gp37-like domain-containing protein</fullName>
    </recommendedName>
</protein>
<dbReference type="AlphaFoldDB" id="A0A223S620"/>
<evidence type="ECO:0000313" key="3">
    <source>
        <dbReference type="Proteomes" id="UP000215005"/>
    </source>
</evidence>
<evidence type="ECO:0000313" key="2">
    <source>
        <dbReference type="EMBL" id="ASU83587.1"/>
    </source>
</evidence>
<dbReference type="InterPro" id="IPR029432">
    <property type="entry name" value="Gp28/Gp37-like_dom"/>
</dbReference>
<dbReference type="KEGG" id="ngv:CDO52_13000"/>
<reference evidence="2 3" key="1">
    <citation type="submission" date="2017-08" db="EMBL/GenBank/DDBJ databases">
        <title>The complete genome sequence of Nocardiopsis gilva YIM 90087.</title>
        <authorList>
            <person name="Yin M."/>
            <person name="Tang S."/>
        </authorList>
    </citation>
    <scope>NUCLEOTIDE SEQUENCE [LARGE SCALE GENOMIC DNA]</scope>
    <source>
        <strain evidence="2 3">YIM 90087</strain>
    </source>
</reference>
<accession>A0A223S620</accession>
<proteinExistence type="predicted"/>
<organism evidence="2 3">
    <name type="scientific">Nocardiopsis gilva YIM 90087</name>
    <dbReference type="NCBI Taxonomy" id="1235441"/>
    <lineage>
        <taxon>Bacteria</taxon>
        <taxon>Bacillati</taxon>
        <taxon>Actinomycetota</taxon>
        <taxon>Actinomycetes</taxon>
        <taxon>Streptosporangiales</taxon>
        <taxon>Nocardiopsidaceae</taxon>
        <taxon>Nocardiopsis</taxon>
    </lineage>
</organism>
<dbReference type="Pfam" id="PF14594">
    <property type="entry name" value="Sipho_Gp37"/>
    <property type="match status" value="1"/>
</dbReference>
<gene>
    <name evidence="2" type="ORF">CDO52_13000</name>
</gene>
<feature type="domain" description="Gp28/Gp37-like" evidence="1">
    <location>
        <begin position="13"/>
        <end position="357"/>
    </location>
</feature>
<evidence type="ECO:0000259" key="1">
    <source>
        <dbReference type="Pfam" id="PF14594"/>
    </source>
</evidence>
<dbReference type="OrthoDB" id="3622772at2"/>
<dbReference type="RefSeq" id="WP_017616805.1">
    <property type="nucleotide sequence ID" value="NZ_ANBG01000025.1"/>
</dbReference>
<keyword evidence="3" id="KW-1185">Reference proteome</keyword>
<dbReference type="Proteomes" id="UP000215005">
    <property type="component" value="Chromosome"/>
</dbReference>
<sequence length="390" mass="41907">MVSVRRVEVLSRDPDLVIRGYLPYARAEVALNWLAVDSFTIDLPATENVLEKCSQGWGVLVLLDGQQILSGSIEDIERERAANDQGSGVGTVSITGADDLAIVASELAWPVPTEPVTNQGASARDSRSGVAETVIKGYVSANVGVGRDVDRADAAAPNVREVVVGADLARGATVEYSARFEPLLDVIRGIHGGLGVTCSQNDSQQLVFDVIDPQDLSGSAVFSFELGNLRRARWSDGMPEVTHAVVGGEGEGTLRVFRERRDSTAANAWRMHSAVFVDQRHTSNTLEMDQAGDEALEDGKRLGIIEAELVDTARLAYSTDYQLGDRVTIVPEAATAFTDIVTSVRISADADSGEVRIAPAVGWTTGPYETRQDKELARLQRAVSALERSQ</sequence>
<dbReference type="EMBL" id="CP022753">
    <property type="protein sequence ID" value="ASU83587.1"/>
    <property type="molecule type" value="Genomic_DNA"/>
</dbReference>